<feature type="compositionally biased region" description="Low complexity" evidence="1">
    <location>
        <begin position="409"/>
        <end position="426"/>
    </location>
</feature>
<feature type="region of interest" description="Disordered" evidence="1">
    <location>
        <begin position="711"/>
        <end position="761"/>
    </location>
</feature>
<feature type="compositionally biased region" description="Low complexity" evidence="1">
    <location>
        <begin position="315"/>
        <end position="328"/>
    </location>
</feature>
<feature type="region of interest" description="Disordered" evidence="1">
    <location>
        <begin position="157"/>
        <end position="215"/>
    </location>
</feature>
<gene>
    <name evidence="2" type="ORF">CSSPJE1EN1_LOCUS15413</name>
</gene>
<evidence type="ECO:0000313" key="3">
    <source>
        <dbReference type="Proteomes" id="UP001497444"/>
    </source>
</evidence>
<feature type="region of interest" description="Disordered" evidence="1">
    <location>
        <begin position="517"/>
        <end position="544"/>
    </location>
</feature>
<feature type="compositionally biased region" description="Acidic residues" evidence="1">
    <location>
        <begin position="807"/>
        <end position="821"/>
    </location>
</feature>
<protein>
    <submittedName>
        <fullName evidence="2">Uncharacterized protein</fullName>
    </submittedName>
</protein>
<feature type="compositionally biased region" description="Polar residues" evidence="1">
    <location>
        <begin position="109"/>
        <end position="129"/>
    </location>
</feature>
<dbReference type="PANTHER" id="PTHR33257:SF4">
    <property type="entry name" value="EXPRESSED PROTEIN"/>
    <property type="match status" value="1"/>
</dbReference>
<feature type="region of interest" description="Disordered" evidence="1">
    <location>
        <begin position="409"/>
        <end position="437"/>
    </location>
</feature>
<evidence type="ECO:0000313" key="2">
    <source>
        <dbReference type="EMBL" id="CAK9269935.1"/>
    </source>
</evidence>
<feature type="region of interest" description="Disordered" evidence="1">
    <location>
        <begin position="635"/>
        <end position="676"/>
    </location>
</feature>
<dbReference type="PANTHER" id="PTHR33257">
    <property type="entry name" value="OS05G0165500 PROTEIN"/>
    <property type="match status" value="1"/>
</dbReference>
<feature type="region of interest" description="Disordered" evidence="1">
    <location>
        <begin position="776"/>
        <end position="846"/>
    </location>
</feature>
<feature type="compositionally biased region" description="Basic and acidic residues" evidence="1">
    <location>
        <begin position="520"/>
        <end position="537"/>
    </location>
</feature>
<name>A0ABP0WWX3_9BRYO</name>
<feature type="region of interest" description="Disordered" evidence="1">
    <location>
        <begin position="244"/>
        <end position="375"/>
    </location>
</feature>
<sequence>MRSHTSNAAQNSGGELPLLGLHQSSARTSGTSYGRSQIVGSWRAKCSSSRSLYYADGYEELEASSRHDVRRSASTLYRTDVDSEYFELLQPPPRRSRLHANNKSRISRLSKQPATSCSTSSPQLTSKTLTPLRVESARGRIAGWSIPIYTTELPAAATRDKEISCPGSRNKQEEQQQQQQQQQADEEDHDHETEEQQLQAEEEEEEEEEAGKKKNYVWKKNVHEIVCQSCGMEVAVSEAFVNLESKQQQQQLRRRRRSSRAATVGSGPDQRGDENSSLVEEEESSLKFASCEDGIEDLQLRDDEKRSAAAPPSPASWKPAAGGRARAASQSLEEIYMTPATSCEQDRSAAVPFKWEDAPGKPKTTTTTTTQKAKARCRLSREQSFEFNSFVEEGEIVLSRSAATASATVLTTDQQGSGSSRQESGSCELKSTRSLRDQTRAAVGERSHRYYGDQVAAAAAAVHRREKSLQEKETTTHIIDLVAPAAAKFLVQETSCYLSPVATPLHHRASFASPGAVPFKWEETPGKPKADAEETSSKPHSLLQLPPRLAIPQQQRASDIGSSSSSSFFSARDLRAHYLPNYSSLSGPLVGFFSPCLTSACNAQARPRQHAVHHSSFSPFSSSYSSSSSYKLGSKSLPRKLSPSSSPPPVNSPALRKRSAFSAPLASSSSPTGGLQPRICYSSEELLKAAAASSSSSHPCKNNVVGGGGRGGGYAEAPSPPPAAGTVMMNSSSSTPSSSIFHDRPEAESLSQTSGSKPASSSGYFLDALTRPTSCCTPSGASSSSLHVRSKSSSSSSSSSQASYESVEQEFDEEEEEEEEGEHAAATRSPTRYISGSRRHHRLPPPLDSRCCDHNSLGGGSSAAAAASAGMKALIIKLCRNGNCFNSCSSSEEARTPSTLLATYFHNCMEPNQNSILSSELDEHKRSSRSSAAAAAATATTAVASPIPLTRLPYTMPSVAEQELAARQLQHKPPPPNPDFAARLGGATTITKLIPPVQTGAKTCNPAAATMMSAQCEKTLQLQQLSCNNATHYSVNCCCYRDDEVSSASPAYATALEMLSPAMNFMPQQSRCKSSTAAFVAASSSSAARTRKTASSTTCRWTGPKVRHRVRFIFSMCKALKRVLFKQRHRKVVVEPNFWYHDEIPLTEFQFVKPTEY</sequence>
<reference evidence="2" key="1">
    <citation type="submission" date="2024-02" db="EMBL/GenBank/DDBJ databases">
        <authorList>
            <consortium name="ELIXIR-Norway"/>
            <consortium name="Elixir Norway"/>
        </authorList>
    </citation>
    <scope>NUCLEOTIDE SEQUENCE</scope>
</reference>
<dbReference type="EMBL" id="OZ020098">
    <property type="protein sequence ID" value="CAK9269935.1"/>
    <property type="molecule type" value="Genomic_DNA"/>
</dbReference>
<feature type="compositionally biased region" description="Low complexity" evidence="1">
    <location>
        <begin position="635"/>
        <end position="644"/>
    </location>
</feature>
<feature type="compositionally biased region" description="Basic and acidic residues" evidence="1">
    <location>
        <begin position="298"/>
        <end position="307"/>
    </location>
</feature>
<evidence type="ECO:0000256" key="1">
    <source>
        <dbReference type="SAM" id="MobiDB-lite"/>
    </source>
</evidence>
<accession>A0ABP0WWX3</accession>
<organism evidence="2 3">
    <name type="scientific">Sphagnum jensenii</name>
    <dbReference type="NCBI Taxonomy" id="128206"/>
    <lineage>
        <taxon>Eukaryota</taxon>
        <taxon>Viridiplantae</taxon>
        <taxon>Streptophyta</taxon>
        <taxon>Embryophyta</taxon>
        <taxon>Bryophyta</taxon>
        <taxon>Sphagnophytina</taxon>
        <taxon>Sphagnopsida</taxon>
        <taxon>Sphagnales</taxon>
        <taxon>Sphagnaceae</taxon>
        <taxon>Sphagnum</taxon>
    </lineage>
</organism>
<feature type="compositionally biased region" description="Low complexity" evidence="1">
    <location>
        <begin position="660"/>
        <end position="671"/>
    </location>
</feature>
<dbReference type="Pfam" id="PF05097">
    <property type="entry name" value="DUF688"/>
    <property type="match status" value="1"/>
</dbReference>
<feature type="region of interest" description="Disordered" evidence="1">
    <location>
        <begin position="90"/>
        <end position="131"/>
    </location>
</feature>
<feature type="compositionally biased region" description="Acidic residues" evidence="1">
    <location>
        <begin position="184"/>
        <end position="209"/>
    </location>
</feature>
<feature type="compositionally biased region" description="Polar residues" evidence="1">
    <location>
        <begin position="749"/>
        <end position="761"/>
    </location>
</feature>
<proteinExistence type="predicted"/>
<keyword evidence="3" id="KW-1185">Reference proteome</keyword>
<feature type="compositionally biased region" description="Basic residues" evidence="1">
    <location>
        <begin position="94"/>
        <end position="108"/>
    </location>
</feature>
<dbReference type="Proteomes" id="UP001497444">
    <property type="component" value="Chromosome 3"/>
</dbReference>
<feature type="compositionally biased region" description="Low complexity" evidence="1">
    <location>
        <begin position="776"/>
        <end position="806"/>
    </location>
</feature>
<dbReference type="InterPro" id="IPR007789">
    <property type="entry name" value="DUF688"/>
</dbReference>